<reference evidence="2 3" key="1">
    <citation type="submission" date="2018-11" db="EMBL/GenBank/DDBJ databases">
        <title>Taxonoimc description of Halomarina strain SPP-AMP-1.</title>
        <authorList>
            <person name="Pal Y."/>
            <person name="Srinivasana K."/>
            <person name="Verma A."/>
            <person name="Kumar P."/>
        </authorList>
    </citation>
    <scope>NUCLEOTIDE SEQUENCE [LARGE SCALE GENOMIC DNA]</scope>
    <source>
        <strain evidence="2 3">SPP-AMP-1</strain>
    </source>
</reference>
<keyword evidence="3" id="KW-1185">Reference proteome</keyword>
<dbReference type="InterPro" id="IPR025309">
    <property type="entry name" value="KTSC_dom"/>
</dbReference>
<proteinExistence type="predicted"/>
<feature type="domain" description="KTSC" evidence="1">
    <location>
        <begin position="7"/>
        <end position="64"/>
    </location>
</feature>
<dbReference type="EMBL" id="RRCH01000033">
    <property type="protein sequence ID" value="RRJ28722.1"/>
    <property type="molecule type" value="Genomic_DNA"/>
</dbReference>
<dbReference type="Proteomes" id="UP000282322">
    <property type="component" value="Unassembled WGS sequence"/>
</dbReference>
<comment type="caution">
    <text evidence="2">The sequence shown here is derived from an EMBL/GenBank/DDBJ whole genome shotgun (WGS) entry which is preliminary data.</text>
</comment>
<dbReference type="RefSeq" id="WP_124956142.1">
    <property type="nucleotide sequence ID" value="NZ_RRCH01000033.1"/>
</dbReference>
<accession>A0A3P3R5G7</accession>
<dbReference type="OrthoDB" id="104538at2157"/>
<protein>
    <submittedName>
        <fullName evidence="2">KTSC domain-containing protein</fullName>
    </submittedName>
</protein>
<organism evidence="2 3">
    <name type="scientific">Halocatena pleomorpha</name>
    <dbReference type="NCBI Taxonomy" id="1785090"/>
    <lineage>
        <taxon>Archaea</taxon>
        <taxon>Methanobacteriati</taxon>
        <taxon>Methanobacteriota</taxon>
        <taxon>Stenosarchaea group</taxon>
        <taxon>Halobacteria</taxon>
        <taxon>Halobacteriales</taxon>
        <taxon>Natronomonadaceae</taxon>
        <taxon>Halocatena</taxon>
    </lineage>
</organism>
<dbReference type="AlphaFoldDB" id="A0A3P3R5G7"/>
<gene>
    <name evidence="2" type="ORF">EIK79_15075</name>
</gene>
<evidence type="ECO:0000313" key="2">
    <source>
        <dbReference type="EMBL" id="RRJ28722.1"/>
    </source>
</evidence>
<dbReference type="Pfam" id="PF13619">
    <property type="entry name" value="KTSC"/>
    <property type="match status" value="1"/>
</dbReference>
<evidence type="ECO:0000313" key="3">
    <source>
        <dbReference type="Proteomes" id="UP000282322"/>
    </source>
</evidence>
<sequence>MNRTSVSSSNLRSVGYDQDNRILEIEFNSNSVYRYFDVPSSIHANLMNASSHGKYFHRNIKDVYRYEQVR</sequence>
<evidence type="ECO:0000259" key="1">
    <source>
        <dbReference type="Pfam" id="PF13619"/>
    </source>
</evidence>
<name>A0A3P3R5G7_9EURY</name>